<dbReference type="InterPro" id="IPR036513">
    <property type="entry name" value="STAS_dom_sf"/>
</dbReference>
<dbReference type="Proteomes" id="UP000018458">
    <property type="component" value="Unassembled WGS sequence"/>
</dbReference>
<dbReference type="HOGENOM" id="CLU_115403_13_4_6"/>
<dbReference type="EMBL" id="AEVO01000030">
    <property type="protein sequence ID" value="EFY07543.1"/>
    <property type="molecule type" value="Genomic_DNA"/>
</dbReference>
<evidence type="ECO:0000313" key="2">
    <source>
        <dbReference type="Proteomes" id="UP000018458"/>
    </source>
</evidence>
<sequence>MNVLQKLTVKTVPKLWKEREELFMSDTVMFAQDAAVDSAGIAFLVQWAKSQKHSKLIIKNAPLNALQLIKTFRLQDLFEVQK</sequence>
<dbReference type="STRING" id="762983.HMPREF9444_00632"/>
<dbReference type="AlphaFoldDB" id="E8LIW0"/>
<comment type="caution">
    <text evidence="1">The sequence shown here is derived from an EMBL/GenBank/DDBJ whole genome shotgun (WGS) entry which is preliminary data.</text>
</comment>
<protein>
    <recommendedName>
        <fullName evidence="3">STAS domain-containing protein</fullName>
    </recommendedName>
</protein>
<dbReference type="SUPFAM" id="SSF52091">
    <property type="entry name" value="SpoIIaa-like"/>
    <property type="match status" value="1"/>
</dbReference>
<name>E8LIW0_SUCHY</name>
<proteinExistence type="predicted"/>
<keyword evidence="2" id="KW-1185">Reference proteome</keyword>
<evidence type="ECO:0008006" key="3">
    <source>
        <dbReference type="Google" id="ProtNLM"/>
    </source>
</evidence>
<evidence type="ECO:0000313" key="1">
    <source>
        <dbReference type="EMBL" id="EFY07543.1"/>
    </source>
</evidence>
<gene>
    <name evidence="1" type="ORF">HMPREF9444_00632</name>
</gene>
<accession>E8LIW0</accession>
<reference evidence="1 2" key="1">
    <citation type="submission" date="2011-01" db="EMBL/GenBank/DDBJ databases">
        <authorList>
            <person name="Weinstock G."/>
            <person name="Sodergren E."/>
            <person name="Clifton S."/>
            <person name="Fulton L."/>
            <person name="Fulton B."/>
            <person name="Courtney L."/>
            <person name="Fronick C."/>
            <person name="Harrison M."/>
            <person name="Strong C."/>
            <person name="Farmer C."/>
            <person name="Delahaunty K."/>
            <person name="Markovic C."/>
            <person name="Hall O."/>
            <person name="Minx P."/>
            <person name="Tomlinson C."/>
            <person name="Mitreva M."/>
            <person name="Hou S."/>
            <person name="Chen J."/>
            <person name="Wollam A."/>
            <person name="Pepin K.H."/>
            <person name="Johnson M."/>
            <person name="Bhonagiri V."/>
            <person name="Zhang X."/>
            <person name="Suruliraj S."/>
            <person name="Warren W."/>
            <person name="Chinwalla A."/>
            <person name="Mardis E.R."/>
            <person name="Wilson R.K."/>
        </authorList>
    </citation>
    <scope>NUCLEOTIDE SEQUENCE [LARGE SCALE GENOMIC DNA]</scope>
    <source>
        <strain evidence="2">DSM 22608 / JCM 16073 / KCTC 15190 / YIT 12066</strain>
    </source>
</reference>
<organism evidence="1 2">
    <name type="scientific">Succinatimonas hippei (strain DSM 22608 / JCM 16073 / KCTC 15190 / YIT 12066)</name>
    <dbReference type="NCBI Taxonomy" id="762983"/>
    <lineage>
        <taxon>Bacteria</taxon>
        <taxon>Pseudomonadati</taxon>
        <taxon>Pseudomonadota</taxon>
        <taxon>Gammaproteobacteria</taxon>
        <taxon>Aeromonadales</taxon>
        <taxon>Succinivibrionaceae</taxon>
        <taxon>Succinatimonas</taxon>
    </lineage>
</organism>